<dbReference type="EMBL" id="BJYF01000001">
    <property type="protein sequence ID" value="GEN58329.1"/>
    <property type="molecule type" value="Genomic_DNA"/>
</dbReference>
<comment type="caution">
    <text evidence="2">The sequence shown here is derived from an EMBL/GenBank/DDBJ whole genome shotgun (WGS) entry which is preliminary data.</text>
</comment>
<protein>
    <submittedName>
        <fullName evidence="2">Competence damage-inducible protein A</fullName>
    </submittedName>
</protein>
<dbReference type="SUPFAM" id="SSF142433">
    <property type="entry name" value="CinA-like"/>
    <property type="match status" value="1"/>
</dbReference>
<name>A0A511X5V6_9PROT</name>
<dbReference type="Proteomes" id="UP000321635">
    <property type="component" value="Unassembled WGS sequence"/>
</dbReference>
<dbReference type="InterPro" id="IPR036653">
    <property type="entry name" value="CinA-like_C"/>
</dbReference>
<evidence type="ECO:0000313" key="3">
    <source>
        <dbReference type="Proteomes" id="UP000321635"/>
    </source>
</evidence>
<dbReference type="InterPro" id="IPR008136">
    <property type="entry name" value="CinA_C"/>
</dbReference>
<dbReference type="STRING" id="1120919.GCA_000429165_00221"/>
<dbReference type="RefSeq" id="WP_035375996.1">
    <property type="nucleotide sequence ID" value="NZ_AUBI01000001.1"/>
</dbReference>
<feature type="domain" description="CinA C-terminal" evidence="1">
    <location>
        <begin position="22"/>
        <end position="170"/>
    </location>
</feature>
<evidence type="ECO:0000259" key="1">
    <source>
        <dbReference type="Pfam" id="PF02464"/>
    </source>
</evidence>
<gene>
    <name evidence="2" type="ORF">ANI02nite_02130</name>
</gene>
<dbReference type="OrthoDB" id="9801454at2"/>
<dbReference type="NCBIfam" id="TIGR00199">
    <property type="entry name" value="PncC_domain"/>
    <property type="match status" value="1"/>
</dbReference>
<organism evidence="2 3">
    <name type="scientific">Acetobacter nitrogenifigens DSM 23921 = NBRC 105050</name>
    <dbReference type="NCBI Taxonomy" id="1120919"/>
    <lineage>
        <taxon>Bacteria</taxon>
        <taxon>Pseudomonadati</taxon>
        <taxon>Pseudomonadota</taxon>
        <taxon>Alphaproteobacteria</taxon>
        <taxon>Acetobacterales</taxon>
        <taxon>Acetobacteraceae</taxon>
        <taxon>Acetobacter</taxon>
    </lineage>
</organism>
<keyword evidence="3" id="KW-1185">Reference proteome</keyword>
<evidence type="ECO:0000313" key="2">
    <source>
        <dbReference type="EMBL" id="GEN58329.1"/>
    </source>
</evidence>
<proteinExistence type="predicted"/>
<accession>A0A511X5V6</accession>
<dbReference type="Gene3D" id="3.90.950.20">
    <property type="entry name" value="CinA-like"/>
    <property type="match status" value="1"/>
</dbReference>
<dbReference type="AlphaFoldDB" id="A0A511X5V6"/>
<reference evidence="2 3" key="1">
    <citation type="submission" date="2019-07" db="EMBL/GenBank/DDBJ databases">
        <title>Whole genome shotgun sequence of Acetobacter nitrogenifigens NBRC 105050.</title>
        <authorList>
            <person name="Hosoyama A."/>
            <person name="Uohara A."/>
            <person name="Ohji S."/>
            <person name="Ichikawa N."/>
        </authorList>
    </citation>
    <scope>NUCLEOTIDE SEQUENCE [LARGE SCALE GENOMIC DNA]</scope>
    <source>
        <strain evidence="2 3">NBRC 105050</strain>
    </source>
</reference>
<sequence length="177" mass="17776">MTSTTENDASPLPATILDEAATTLVLLKNRGLSVVTAESCTGGLIAAALTHHSGSSAAVEGGFITYSNAMKTACLGVPEIMLRKHGAVSGEVAGAMAAGALAGANAAAIAVSVTGIAGPDGGSVDKPVGLVWFGIIRRGGSVHTESHRFSGDRTSVRNQTVSRALTLIKRVAEIPSP</sequence>
<dbReference type="Pfam" id="PF02464">
    <property type="entry name" value="CinA"/>
    <property type="match status" value="1"/>
</dbReference>